<reference evidence="2 3" key="1">
    <citation type="submission" date="2023-11" db="EMBL/GenBank/DDBJ databases">
        <title>Lentzea sokolovensis, sp. nov., Lentzea kristufkii, sp. nov., and Lentzea miocenensis, sp. nov., rare actinobacteria from Sokolov Coal Basin, Miocene lacustrine sediment, Czech Republic.</title>
        <authorList>
            <person name="Lara A."/>
            <person name="Kotroba L."/>
            <person name="Nouioui I."/>
            <person name="Neumann-Schaal M."/>
            <person name="Mast Y."/>
            <person name="Chronakova A."/>
        </authorList>
    </citation>
    <scope>NUCLEOTIDE SEQUENCE [LARGE SCALE GENOMIC DNA]</scope>
    <source>
        <strain evidence="2 3">BCCO 10_0856</strain>
    </source>
</reference>
<gene>
    <name evidence="2" type="ORF">SK803_15770</name>
</gene>
<feature type="domain" description="vWA-MoxR associated protein middle region 0" evidence="1">
    <location>
        <begin position="62"/>
        <end position="156"/>
    </location>
</feature>
<dbReference type="InterPro" id="IPR045555">
    <property type="entry name" value="VMAP-M0"/>
</dbReference>
<evidence type="ECO:0000259" key="1">
    <source>
        <dbReference type="Pfam" id="PF19916"/>
    </source>
</evidence>
<organism evidence="2 3">
    <name type="scientific">Lentzea miocenica</name>
    <dbReference type="NCBI Taxonomy" id="3095431"/>
    <lineage>
        <taxon>Bacteria</taxon>
        <taxon>Bacillati</taxon>
        <taxon>Actinomycetota</taxon>
        <taxon>Actinomycetes</taxon>
        <taxon>Pseudonocardiales</taxon>
        <taxon>Pseudonocardiaceae</taxon>
        <taxon>Lentzea</taxon>
    </lineage>
</organism>
<name>A0ABU4T0J4_9PSEU</name>
<accession>A0ABU4T0J4</accession>
<dbReference type="Pfam" id="PF19916">
    <property type="entry name" value="VMAP-M0"/>
    <property type="match status" value="1"/>
</dbReference>
<protein>
    <recommendedName>
        <fullName evidence="1">vWA-MoxR associated protein middle region 0 domain-containing protein</fullName>
    </recommendedName>
</protein>
<sequence>MNRGESGGQHSVVARMMCDELQEQLPFELLRALERIEQGSKPTAASRAIVADMTALEVPLAEETKRLFTLLQGVVVADDIADIYDAIAGPAAPRLREQMTYVDVFRALETLNSDPSGTSRPLLLIEHIAARARLELAIELRRRIEQHNDEVDVVHRLQMGTACQRARTEHLKDAWLTLEGTLEDVAPLTRHLHLLDVRIDRLLEAG</sequence>
<evidence type="ECO:0000313" key="3">
    <source>
        <dbReference type="Proteomes" id="UP001285521"/>
    </source>
</evidence>
<evidence type="ECO:0000313" key="2">
    <source>
        <dbReference type="EMBL" id="MDX8031683.1"/>
    </source>
</evidence>
<comment type="caution">
    <text evidence="2">The sequence shown here is derived from an EMBL/GenBank/DDBJ whole genome shotgun (WGS) entry which is preliminary data.</text>
</comment>
<dbReference type="EMBL" id="JAXAVW010000012">
    <property type="protein sequence ID" value="MDX8031683.1"/>
    <property type="molecule type" value="Genomic_DNA"/>
</dbReference>
<dbReference type="Proteomes" id="UP001285521">
    <property type="component" value="Unassembled WGS sequence"/>
</dbReference>
<keyword evidence="3" id="KW-1185">Reference proteome</keyword>
<proteinExistence type="predicted"/>